<feature type="site" description="Cleavage; by autolysis" evidence="12">
    <location>
        <begin position="98"/>
        <end position="99"/>
    </location>
</feature>
<organism evidence="16 17">
    <name type="scientific">Berkelbacteria bacterium GW2011_GWA2_46_7</name>
    <dbReference type="NCBI Taxonomy" id="1618335"/>
    <lineage>
        <taxon>Bacteria</taxon>
        <taxon>Candidatus Berkelbacteria</taxon>
    </lineage>
</organism>
<evidence type="ECO:0000256" key="3">
    <source>
        <dbReference type="ARBA" id="ARBA00022705"/>
    </source>
</evidence>
<evidence type="ECO:0000259" key="15">
    <source>
        <dbReference type="Pfam" id="PF01726"/>
    </source>
</evidence>
<dbReference type="Pfam" id="PF01726">
    <property type="entry name" value="LexA_DNA_bind"/>
    <property type="match status" value="1"/>
</dbReference>
<evidence type="ECO:0000256" key="10">
    <source>
        <dbReference type="ARBA" id="ARBA00023204"/>
    </source>
</evidence>
<feature type="active site" description="For autocatalytic cleavage activity" evidence="12">
    <location>
        <position position="169"/>
    </location>
</feature>
<evidence type="ECO:0000256" key="13">
    <source>
        <dbReference type="RuleBase" id="RU003991"/>
    </source>
</evidence>
<comment type="caution">
    <text evidence="16">The sequence shown here is derived from an EMBL/GenBank/DDBJ whole genome shotgun (WGS) entry which is preliminary data.</text>
</comment>
<sequence>MVFVRYGECIMLTPKQKQILEFIDKYLEVNGYAPSYREIADHFGFSSVATVAEHVDNLKIKGYLASGETGYRSLKPIEVDESSAFMGFNIPLFGAIQAGKPIEAIKTSESLEIPRDMMSKNVFALKVKGDSMIDDGILDGDYVVIEPCNYPKNGDIVVALIDKDNVTLKRFYREKDHIRLQPANKKYQPIRVKKVTIQGKVKGVIRKFG</sequence>
<evidence type="ECO:0000313" key="16">
    <source>
        <dbReference type="EMBL" id="KKU42952.1"/>
    </source>
</evidence>
<dbReference type="GO" id="GO:0003677">
    <property type="term" value="F:DNA binding"/>
    <property type="evidence" value="ECO:0007669"/>
    <property type="project" value="UniProtKB-UniRule"/>
</dbReference>
<dbReference type="GO" id="GO:0045892">
    <property type="term" value="P:negative regulation of DNA-templated transcription"/>
    <property type="evidence" value="ECO:0007669"/>
    <property type="project" value="UniProtKB-UniRule"/>
</dbReference>
<dbReference type="HAMAP" id="MF_00015">
    <property type="entry name" value="LexA"/>
    <property type="match status" value="1"/>
</dbReference>
<evidence type="ECO:0000256" key="6">
    <source>
        <dbReference type="ARBA" id="ARBA00022813"/>
    </source>
</evidence>
<keyword evidence="10 12" id="KW-0234">DNA repair</keyword>
<comment type="function">
    <text evidence="12">Represses a number of genes involved in the response to DNA damage (SOS response), including recA and lexA. In the presence of single-stranded DNA, RecA interacts with LexA causing an autocatalytic cleavage which disrupts the DNA-binding part of LexA, leading to derepression of the SOS regulon and eventually DNA repair.</text>
</comment>
<dbReference type="InterPro" id="IPR036286">
    <property type="entry name" value="LexA/Signal_pep-like_sf"/>
</dbReference>
<evidence type="ECO:0000259" key="14">
    <source>
        <dbReference type="Pfam" id="PF00717"/>
    </source>
</evidence>
<evidence type="ECO:0000256" key="4">
    <source>
        <dbReference type="ARBA" id="ARBA00022763"/>
    </source>
</evidence>
<comment type="catalytic activity">
    <reaction evidence="12">
        <text>Hydrolysis of Ala-|-Gly bond in repressor LexA.</text>
        <dbReference type="EC" id="3.4.21.88"/>
    </reaction>
</comment>
<dbReference type="EMBL" id="LCMV01000042">
    <property type="protein sequence ID" value="KKU42952.1"/>
    <property type="molecule type" value="Genomic_DNA"/>
</dbReference>
<reference evidence="16 17" key="1">
    <citation type="journal article" date="2015" name="Nature">
        <title>rRNA introns, odd ribosomes, and small enigmatic genomes across a large radiation of phyla.</title>
        <authorList>
            <person name="Brown C.T."/>
            <person name="Hug L.A."/>
            <person name="Thomas B.C."/>
            <person name="Sharon I."/>
            <person name="Castelle C.J."/>
            <person name="Singh A."/>
            <person name="Wilkins M.J."/>
            <person name="Williams K.H."/>
            <person name="Banfield J.F."/>
        </authorList>
    </citation>
    <scope>NUCLEOTIDE SEQUENCE [LARGE SCALE GENOMIC DNA]</scope>
</reference>
<proteinExistence type="inferred from homology"/>
<comment type="similarity">
    <text evidence="1 12 13">Belongs to the peptidase S24 family.</text>
</comment>
<gene>
    <name evidence="12" type="primary">lexA</name>
    <name evidence="16" type="ORF">UX60_C0042G0002</name>
</gene>
<keyword evidence="4 12" id="KW-0227">DNA damage</keyword>
<dbReference type="Gene3D" id="1.10.10.10">
    <property type="entry name" value="Winged helix-like DNA-binding domain superfamily/Winged helix DNA-binding domain"/>
    <property type="match status" value="1"/>
</dbReference>
<dbReference type="PRINTS" id="PR00726">
    <property type="entry name" value="LEXASERPTASE"/>
</dbReference>
<keyword evidence="6 12" id="KW-0068">Autocatalytic cleavage</keyword>
<dbReference type="GO" id="GO:0004252">
    <property type="term" value="F:serine-type endopeptidase activity"/>
    <property type="evidence" value="ECO:0007669"/>
    <property type="project" value="UniProtKB-UniRule"/>
</dbReference>
<evidence type="ECO:0000256" key="7">
    <source>
        <dbReference type="ARBA" id="ARBA00023015"/>
    </source>
</evidence>
<comment type="subunit">
    <text evidence="12">Homodimer.</text>
</comment>
<protein>
    <recommendedName>
        <fullName evidence="12">LexA repressor</fullName>
        <ecNumber evidence="12">3.4.21.88</ecNumber>
    </recommendedName>
</protein>
<evidence type="ECO:0000313" key="17">
    <source>
        <dbReference type="Proteomes" id="UP000034487"/>
    </source>
</evidence>
<evidence type="ECO:0000256" key="9">
    <source>
        <dbReference type="ARBA" id="ARBA00023163"/>
    </source>
</evidence>
<dbReference type="FunFam" id="2.10.109.10:FF:000001">
    <property type="entry name" value="LexA repressor"/>
    <property type="match status" value="1"/>
</dbReference>
<dbReference type="PANTHER" id="PTHR33516:SF2">
    <property type="entry name" value="LEXA REPRESSOR-RELATED"/>
    <property type="match status" value="1"/>
</dbReference>
<dbReference type="InterPro" id="IPR050077">
    <property type="entry name" value="LexA_repressor"/>
</dbReference>
<name>A0A0G1QDQ2_9BACT</name>
<dbReference type="PATRIC" id="fig|1618335.3.peg.470"/>
<dbReference type="GO" id="GO:0006508">
    <property type="term" value="P:proteolysis"/>
    <property type="evidence" value="ECO:0007669"/>
    <property type="project" value="InterPro"/>
</dbReference>
<dbReference type="InterPro" id="IPR039418">
    <property type="entry name" value="LexA-like"/>
</dbReference>
<feature type="domain" description="LexA repressor DNA-binding" evidence="15">
    <location>
        <begin position="12"/>
        <end position="65"/>
    </location>
</feature>
<dbReference type="InterPro" id="IPR036388">
    <property type="entry name" value="WH-like_DNA-bd_sf"/>
</dbReference>
<dbReference type="PANTHER" id="PTHR33516">
    <property type="entry name" value="LEXA REPRESSOR"/>
    <property type="match status" value="1"/>
</dbReference>
<dbReference type="GO" id="GO:0006260">
    <property type="term" value="P:DNA replication"/>
    <property type="evidence" value="ECO:0007669"/>
    <property type="project" value="UniProtKB-UniRule"/>
</dbReference>
<dbReference type="InterPro" id="IPR006200">
    <property type="entry name" value="LexA"/>
</dbReference>
<feature type="active site" description="For autocatalytic cleavage activity" evidence="12">
    <location>
        <position position="131"/>
    </location>
</feature>
<evidence type="ECO:0000256" key="12">
    <source>
        <dbReference type="HAMAP-Rule" id="MF_00015"/>
    </source>
</evidence>
<dbReference type="GO" id="GO:0006281">
    <property type="term" value="P:DNA repair"/>
    <property type="evidence" value="ECO:0007669"/>
    <property type="project" value="UniProtKB-UniRule"/>
</dbReference>
<dbReference type="InterPro" id="IPR006197">
    <property type="entry name" value="Peptidase_S24_LexA"/>
</dbReference>
<dbReference type="GO" id="GO:0009432">
    <property type="term" value="P:SOS response"/>
    <property type="evidence" value="ECO:0007669"/>
    <property type="project" value="UniProtKB-UniRule"/>
</dbReference>
<accession>A0A0G1QDQ2</accession>
<dbReference type="CDD" id="cd06529">
    <property type="entry name" value="S24_LexA-like"/>
    <property type="match status" value="1"/>
</dbReference>
<dbReference type="Pfam" id="PF00717">
    <property type="entry name" value="Peptidase_S24"/>
    <property type="match status" value="1"/>
</dbReference>
<dbReference type="SUPFAM" id="SSF46785">
    <property type="entry name" value="Winged helix' DNA-binding domain"/>
    <property type="match status" value="1"/>
</dbReference>
<keyword evidence="11 12" id="KW-0742">SOS response</keyword>
<dbReference type="InterPro" id="IPR036390">
    <property type="entry name" value="WH_DNA-bd_sf"/>
</dbReference>
<keyword evidence="7 12" id="KW-0805">Transcription regulation</keyword>
<dbReference type="Proteomes" id="UP000034487">
    <property type="component" value="Unassembled WGS sequence"/>
</dbReference>
<keyword evidence="2 12" id="KW-0678">Repressor</keyword>
<dbReference type="InterPro" id="IPR015927">
    <property type="entry name" value="Peptidase_S24_S26A/B/C"/>
</dbReference>
<keyword evidence="8 12" id="KW-0238">DNA-binding</keyword>
<dbReference type="Gene3D" id="2.10.109.10">
    <property type="entry name" value="Umud Fragment, subunit A"/>
    <property type="match status" value="1"/>
</dbReference>
<feature type="domain" description="Peptidase S24/S26A/S26B/S26C" evidence="14">
    <location>
        <begin position="91"/>
        <end position="201"/>
    </location>
</feature>
<dbReference type="NCBIfam" id="TIGR00498">
    <property type="entry name" value="lexA"/>
    <property type="match status" value="1"/>
</dbReference>
<evidence type="ECO:0000256" key="1">
    <source>
        <dbReference type="ARBA" id="ARBA00007484"/>
    </source>
</evidence>
<keyword evidence="5 12" id="KW-0378">Hydrolase</keyword>
<keyword evidence="3 12" id="KW-0235">DNA replication</keyword>
<feature type="DNA-binding region" description="H-T-H motif" evidence="12">
    <location>
        <begin position="36"/>
        <end position="56"/>
    </location>
</feature>
<dbReference type="AlphaFoldDB" id="A0A0G1QDQ2"/>
<dbReference type="SUPFAM" id="SSF51306">
    <property type="entry name" value="LexA/Signal peptidase"/>
    <property type="match status" value="1"/>
</dbReference>
<keyword evidence="9 12" id="KW-0804">Transcription</keyword>
<dbReference type="EC" id="3.4.21.88" evidence="12"/>
<evidence type="ECO:0000256" key="8">
    <source>
        <dbReference type="ARBA" id="ARBA00023125"/>
    </source>
</evidence>
<dbReference type="InterPro" id="IPR006199">
    <property type="entry name" value="LexA_DNA-bd_dom"/>
</dbReference>
<evidence type="ECO:0000256" key="2">
    <source>
        <dbReference type="ARBA" id="ARBA00022491"/>
    </source>
</evidence>
<evidence type="ECO:0000256" key="11">
    <source>
        <dbReference type="ARBA" id="ARBA00023236"/>
    </source>
</evidence>
<evidence type="ECO:0000256" key="5">
    <source>
        <dbReference type="ARBA" id="ARBA00022801"/>
    </source>
</evidence>